<dbReference type="SMART" id="SM00454">
    <property type="entry name" value="SAM"/>
    <property type="match status" value="1"/>
</dbReference>
<dbReference type="Proteomes" id="UP000332933">
    <property type="component" value="Unassembled WGS sequence"/>
</dbReference>
<organism evidence="3 4">
    <name type="scientific">Aphanomyces stellatus</name>
    <dbReference type="NCBI Taxonomy" id="120398"/>
    <lineage>
        <taxon>Eukaryota</taxon>
        <taxon>Sar</taxon>
        <taxon>Stramenopiles</taxon>
        <taxon>Oomycota</taxon>
        <taxon>Saprolegniomycetes</taxon>
        <taxon>Saprolegniales</taxon>
        <taxon>Verrucalvaceae</taxon>
        <taxon>Aphanomyces</taxon>
    </lineage>
</organism>
<protein>
    <submittedName>
        <fullName evidence="3">Aste57867_22542 protein</fullName>
    </submittedName>
</protein>
<evidence type="ECO:0000313" key="2">
    <source>
        <dbReference type="EMBL" id="KAF0685613.1"/>
    </source>
</evidence>
<gene>
    <name evidence="3" type="primary">Aste57867_22542</name>
    <name evidence="2" type="ORF">As57867_022472</name>
    <name evidence="3" type="ORF">ASTE57867_22542</name>
</gene>
<name>A0A485LKJ1_9STRA</name>
<dbReference type="EMBL" id="CAADRA010007093">
    <property type="protein sequence ID" value="VFT99202.1"/>
    <property type="molecule type" value="Genomic_DNA"/>
</dbReference>
<dbReference type="InterPro" id="IPR001660">
    <property type="entry name" value="SAM"/>
</dbReference>
<reference evidence="2" key="2">
    <citation type="submission" date="2019-06" db="EMBL/GenBank/DDBJ databases">
        <title>Genomics analysis of Aphanomyces spp. identifies a new class of oomycete effector associated with host adaptation.</title>
        <authorList>
            <person name="Gaulin E."/>
        </authorList>
    </citation>
    <scope>NUCLEOTIDE SEQUENCE</scope>
    <source>
        <strain evidence="2">CBS 578.67</strain>
    </source>
</reference>
<dbReference type="InterPro" id="IPR000157">
    <property type="entry name" value="TIR_dom"/>
</dbReference>
<dbReference type="OrthoDB" id="74439at2759"/>
<dbReference type="PANTHER" id="PTHR46270">
    <property type="entry name" value="ARMADILLO-TYPE FOLD-RELATED"/>
    <property type="match status" value="1"/>
</dbReference>
<dbReference type="Pfam" id="PF13676">
    <property type="entry name" value="TIR_2"/>
    <property type="match status" value="1"/>
</dbReference>
<accession>A0A485LKJ1</accession>
<feature type="domain" description="SAM" evidence="1">
    <location>
        <begin position="247"/>
        <end position="314"/>
    </location>
</feature>
<reference evidence="3 4" key="1">
    <citation type="submission" date="2019-03" db="EMBL/GenBank/DDBJ databases">
        <authorList>
            <person name="Gaulin E."/>
            <person name="Dumas B."/>
        </authorList>
    </citation>
    <scope>NUCLEOTIDE SEQUENCE [LARGE SCALE GENOMIC DNA]</scope>
    <source>
        <strain evidence="3">CBS 568.67</strain>
    </source>
</reference>
<evidence type="ECO:0000259" key="1">
    <source>
        <dbReference type="SMART" id="SM00454"/>
    </source>
</evidence>
<evidence type="ECO:0000313" key="4">
    <source>
        <dbReference type="Proteomes" id="UP000332933"/>
    </source>
</evidence>
<sequence length="787" mass="87068">MGSAASVDQLPDTCTKEQCQTRYGDLFNETEWQKYAVNGAMTRDTLAKAFADLTDAFLTHDWGTDGSTHKKVSTINKLLKARGITTWFDEEKMEGNVKKQMIHGIDNARVIVVFVTQRYIDKVGGSNAEDNCQLEFNYAARRKTASKMIPVLIDPSPSLKNPATWTGEVGFVLGGHLYLDLSNAFDDEKLLATRIDELVAKIVSIGGTPVAQRFGGGTSSRIDVSNPGITSQPIPLSLGSAEMTVPLVSLTKEDVAMLLNGLSCSKFSATFLEHEITGEILSGVANVDEIKELGVSMTVQARLLFDKIADFKSNGVPVSLMQPTASILQMAVDESPKNEQTTFAQLKDSMLPQDWVQLYKYKLDANGRNSLSSHALEWKEPCCSLSPAGGFFANGDYLAVMASEWSAMMLDDLHWKLDKGEFLLSFRMKPLRGDGTPLCGGEDAWFAIDIFDDMALVVTCNQGDDIFPVKMNGDVIVLKTDTWVDIAVLMDLKSRTIQVVVDRVRMDRIELEPTFTFKRVKRTTQGNKFCLVRRPSFKKMFHGHLSQIELFSNTPANRVQPSIPPIDPTLHELHLATVSKWVADLRPRVKYPTMNVDVVNQVTGSYAAATWETMVLPGGSFSHPDLGAVFDGDYYDEACANVNIACAGVFGSDLNRHMFVFAATFVPLGYGYIMTLGWNHKTTWFGVFVTNDMNVVLKANDNAVKHELRVCDEPLVLTKGQWVDLVVHVRGTKVIVAVNGSSLDKVDLGDGFEFQAPPGQDNALYVLNYNQAQCFYGYVQTLEMWST</sequence>
<dbReference type="Gene3D" id="1.10.150.50">
    <property type="entry name" value="Transcription Factor, Ets-1"/>
    <property type="match status" value="1"/>
</dbReference>
<dbReference type="InterPro" id="IPR013761">
    <property type="entry name" value="SAM/pointed_sf"/>
</dbReference>
<dbReference type="SUPFAM" id="SSF52200">
    <property type="entry name" value="Toll/Interleukin receptor TIR domain"/>
    <property type="match status" value="1"/>
</dbReference>
<dbReference type="InterPro" id="IPR035897">
    <property type="entry name" value="Toll_tir_struct_dom_sf"/>
</dbReference>
<dbReference type="Gene3D" id="3.40.50.10140">
    <property type="entry name" value="Toll/interleukin-1 receptor homology (TIR) domain"/>
    <property type="match status" value="1"/>
</dbReference>
<keyword evidence="4" id="KW-1185">Reference proteome</keyword>
<dbReference type="SUPFAM" id="SSF49899">
    <property type="entry name" value="Concanavalin A-like lectins/glucanases"/>
    <property type="match status" value="1"/>
</dbReference>
<dbReference type="InterPro" id="IPR013320">
    <property type="entry name" value="ConA-like_dom_sf"/>
</dbReference>
<dbReference type="PANTHER" id="PTHR46270:SF2">
    <property type="entry name" value="TIR DOMAIN-CONTAINING PROTEIN"/>
    <property type="match status" value="1"/>
</dbReference>
<dbReference type="EMBL" id="VJMH01007067">
    <property type="protein sequence ID" value="KAF0685613.1"/>
    <property type="molecule type" value="Genomic_DNA"/>
</dbReference>
<proteinExistence type="predicted"/>
<dbReference type="SUPFAM" id="SSF47769">
    <property type="entry name" value="SAM/Pointed domain"/>
    <property type="match status" value="1"/>
</dbReference>
<dbReference type="GO" id="GO:0007165">
    <property type="term" value="P:signal transduction"/>
    <property type="evidence" value="ECO:0007669"/>
    <property type="project" value="InterPro"/>
</dbReference>
<evidence type="ECO:0000313" key="3">
    <source>
        <dbReference type="EMBL" id="VFT99202.1"/>
    </source>
</evidence>
<dbReference type="AlphaFoldDB" id="A0A485LKJ1"/>